<dbReference type="SUPFAM" id="SSF54534">
    <property type="entry name" value="FKBP-like"/>
    <property type="match status" value="1"/>
</dbReference>
<sequence length="124" mass="13387">MSERALLEGEKNETRRYLGEGSEIIDSPGSGETVSLGHSVHIGVRYPDGGESEIRVTIGSTVDKKYLGRNDKTFGNSGLLLVSKDSPLAQVLLGKSVGDRTRYKTHDGDGEVTILDIEDSPLLK</sequence>
<dbReference type="AlphaFoldDB" id="A0A2M7TKH2"/>
<protein>
    <recommendedName>
        <fullName evidence="1">Transcription elongation factor GreA/GreB C-terminal domain-containing protein</fullName>
    </recommendedName>
</protein>
<dbReference type="Proteomes" id="UP000229753">
    <property type="component" value="Unassembled WGS sequence"/>
</dbReference>
<name>A0A2M7TKH2_9BACT</name>
<comment type="caution">
    <text evidence="2">The sequence shown here is derived from an EMBL/GenBank/DDBJ whole genome shotgun (WGS) entry which is preliminary data.</text>
</comment>
<feature type="domain" description="Transcription elongation factor GreA/GreB C-terminal" evidence="1">
    <location>
        <begin position="81"/>
        <end position="118"/>
    </location>
</feature>
<dbReference type="Gene3D" id="3.10.50.30">
    <property type="entry name" value="Transcription elongation factor, GreA/GreB, C-terminal domain"/>
    <property type="match status" value="1"/>
</dbReference>
<dbReference type="Pfam" id="PF01272">
    <property type="entry name" value="GreA_GreB"/>
    <property type="match status" value="1"/>
</dbReference>
<dbReference type="GO" id="GO:0032784">
    <property type="term" value="P:regulation of DNA-templated transcription elongation"/>
    <property type="evidence" value="ECO:0007669"/>
    <property type="project" value="InterPro"/>
</dbReference>
<organism evidence="2 3">
    <name type="scientific">Candidatus Woesebacteria bacterium CG_4_10_14_0_2_um_filter_39_14</name>
    <dbReference type="NCBI Taxonomy" id="1975054"/>
    <lineage>
        <taxon>Bacteria</taxon>
        <taxon>Candidatus Woeseibacteriota</taxon>
    </lineage>
</organism>
<reference evidence="3" key="1">
    <citation type="submission" date="2017-09" db="EMBL/GenBank/DDBJ databases">
        <title>Depth-based differentiation of microbial function through sediment-hosted aquifers and enrichment of novel symbionts in the deep terrestrial subsurface.</title>
        <authorList>
            <person name="Probst A.J."/>
            <person name="Ladd B."/>
            <person name="Jarett J.K."/>
            <person name="Geller-Mcgrath D.E."/>
            <person name="Sieber C.M.K."/>
            <person name="Emerson J.B."/>
            <person name="Anantharaman K."/>
            <person name="Thomas B.C."/>
            <person name="Malmstrom R."/>
            <person name="Stieglmeier M."/>
            <person name="Klingl A."/>
            <person name="Woyke T."/>
            <person name="Ryan C.M."/>
            <person name="Banfield J.F."/>
        </authorList>
    </citation>
    <scope>NUCLEOTIDE SEQUENCE [LARGE SCALE GENOMIC DNA]</scope>
</reference>
<dbReference type="EMBL" id="PFNO01000180">
    <property type="protein sequence ID" value="PIZ47315.1"/>
    <property type="molecule type" value="Genomic_DNA"/>
</dbReference>
<gene>
    <name evidence="2" type="ORF">COY29_05345</name>
</gene>
<dbReference type="InterPro" id="IPR036953">
    <property type="entry name" value="GreA/GreB_C_sf"/>
</dbReference>
<dbReference type="InterPro" id="IPR001437">
    <property type="entry name" value="Tscrpt_elong_fac_GreA/B_C"/>
</dbReference>
<dbReference type="GO" id="GO:0003677">
    <property type="term" value="F:DNA binding"/>
    <property type="evidence" value="ECO:0007669"/>
    <property type="project" value="InterPro"/>
</dbReference>
<evidence type="ECO:0000259" key="1">
    <source>
        <dbReference type="Pfam" id="PF01272"/>
    </source>
</evidence>
<proteinExistence type="predicted"/>
<evidence type="ECO:0000313" key="3">
    <source>
        <dbReference type="Proteomes" id="UP000229753"/>
    </source>
</evidence>
<evidence type="ECO:0000313" key="2">
    <source>
        <dbReference type="EMBL" id="PIZ47315.1"/>
    </source>
</evidence>
<accession>A0A2M7TKH2</accession>